<keyword evidence="3" id="KW-1185">Reference proteome</keyword>
<dbReference type="EMBL" id="BMJB01000001">
    <property type="protein sequence ID" value="GGA54657.1"/>
    <property type="molecule type" value="Genomic_DNA"/>
</dbReference>
<evidence type="ECO:0000313" key="2">
    <source>
        <dbReference type="EMBL" id="GGA54657.1"/>
    </source>
</evidence>
<dbReference type="Proteomes" id="UP000648801">
    <property type="component" value="Unassembled WGS sequence"/>
</dbReference>
<organism evidence="2 3">
    <name type="scientific">Edaphobacter acidisoli</name>
    <dbReference type="NCBI Taxonomy" id="2040573"/>
    <lineage>
        <taxon>Bacteria</taxon>
        <taxon>Pseudomonadati</taxon>
        <taxon>Acidobacteriota</taxon>
        <taxon>Terriglobia</taxon>
        <taxon>Terriglobales</taxon>
        <taxon>Acidobacteriaceae</taxon>
        <taxon>Edaphobacter</taxon>
    </lineage>
</organism>
<comment type="caution">
    <text evidence="2">The sequence shown here is derived from an EMBL/GenBank/DDBJ whole genome shotgun (WGS) entry which is preliminary data.</text>
</comment>
<dbReference type="AlphaFoldDB" id="A0A916RG04"/>
<protein>
    <submittedName>
        <fullName evidence="2">Uncharacterized protein</fullName>
    </submittedName>
</protein>
<evidence type="ECO:0000313" key="3">
    <source>
        <dbReference type="Proteomes" id="UP000648801"/>
    </source>
</evidence>
<proteinExistence type="predicted"/>
<feature type="region of interest" description="Disordered" evidence="1">
    <location>
        <begin position="131"/>
        <end position="152"/>
    </location>
</feature>
<reference evidence="2" key="2">
    <citation type="submission" date="2020-09" db="EMBL/GenBank/DDBJ databases">
        <authorList>
            <person name="Sun Q."/>
            <person name="Zhou Y."/>
        </authorList>
    </citation>
    <scope>NUCLEOTIDE SEQUENCE</scope>
    <source>
        <strain evidence="2">CGMCC 1.15447</strain>
    </source>
</reference>
<evidence type="ECO:0000256" key="1">
    <source>
        <dbReference type="SAM" id="MobiDB-lite"/>
    </source>
</evidence>
<reference evidence="2" key="1">
    <citation type="journal article" date="2014" name="Int. J. Syst. Evol. Microbiol.">
        <title>Complete genome sequence of Corynebacterium casei LMG S-19264T (=DSM 44701T), isolated from a smear-ripened cheese.</title>
        <authorList>
            <consortium name="US DOE Joint Genome Institute (JGI-PGF)"/>
            <person name="Walter F."/>
            <person name="Albersmeier A."/>
            <person name="Kalinowski J."/>
            <person name="Ruckert C."/>
        </authorList>
    </citation>
    <scope>NUCLEOTIDE SEQUENCE</scope>
    <source>
        <strain evidence="2">CGMCC 1.15447</strain>
    </source>
</reference>
<name>A0A916RG04_9BACT</name>
<sequence>MQESELQTYKLALKDARAAFDRATVRLSAIALEQYTLTDQIARLRKTITALAALCSEKPFSDELGITEACLEVMTAEKGTVSTQAVLRGLESIGFDLPGQKNAAASAHSVLSRLAEKKKIEKIVDGNGNVTWRGPNYDPKSDEGITDDDIPF</sequence>
<gene>
    <name evidence="2" type="ORF">GCM10011507_02440</name>
</gene>
<accession>A0A916RG04</accession>